<evidence type="ECO:0000256" key="2">
    <source>
        <dbReference type="SAM" id="MobiDB-lite"/>
    </source>
</evidence>
<dbReference type="PANTHER" id="PTHR43081:SF19">
    <property type="entry name" value="PH-SENSITIVE ADENYLATE CYCLASE RV1264"/>
    <property type="match status" value="1"/>
</dbReference>
<dbReference type="GO" id="GO:0004016">
    <property type="term" value="F:adenylate cyclase activity"/>
    <property type="evidence" value="ECO:0007669"/>
    <property type="project" value="UniProtKB-ARBA"/>
</dbReference>
<dbReference type="CDD" id="cd07302">
    <property type="entry name" value="CHD"/>
    <property type="match status" value="1"/>
</dbReference>
<dbReference type="SMART" id="SM00044">
    <property type="entry name" value="CYCc"/>
    <property type="match status" value="1"/>
</dbReference>
<dbReference type="AlphaFoldDB" id="A0A5B0AZE8"/>
<dbReference type="PANTHER" id="PTHR43081">
    <property type="entry name" value="ADENYLATE CYCLASE, TERMINAL-DIFFERENTIATION SPECIFIC-RELATED"/>
    <property type="match status" value="1"/>
</dbReference>
<protein>
    <submittedName>
        <fullName evidence="4">Adenylate/guanylate cyclase domain-containing protein</fullName>
    </submittedName>
</protein>
<gene>
    <name evidence="4" type="ORF">FGF04_14985</name>
</gene>
<evidence type="ECO:0000313" key="5">
    <source>
        <dbReference type="Proteomes" id="UP000324965"/>
    </source>
</evidence>
<dbReference type="InterPro" id="IPR001054">
    <property type="entry name" value="A/G_cyclase"/>
</dbReference>
<reference evidence="4 5" key="1">
    <citation type="submission" date="2019-05" db="EMBL/GenBank/DDBJ databases">
        <authorList>
            <person name="Hariharan J."/>
            <person name="Choudoir M.J."/>
            <person name="Diebold P."/>
            <person name="Panke-Buisse K."/>
            <person name="Buckley D.H."/>
        </authorList>
    </citation>
    <scope>NUCLEOTIDE SEQUENCE [LARGE SCALE GENOMIC DNA]</scope>
    <source>
        <strain evidence="4 5">SUN51</strain>
    </source>
</reference>
<dbReference type="Pfam" id="PF00211">
    <property type="entry name" value="Guanylate_cyc"/>
    <property type="match status" value="1"/>
</dbReference>
<dbReference type="SUPFAM" id="SSF55073">
    <property type="entry name" value="Nucleotide cyclase"/>
    <property type="match status" value="1"/>
</dbReference>
<dbReference type="EMBL" id="VDFC01000040">
    <property type="protein sequence ID" value="KAA0935390.1"/>
    <property type="molecule type" value="Genomic_DNA"/>
</dbReference>
<sequence>MTVDDSGSGTGHPASDGEPGRASGSVAGTAAARVDRTEAHARVERVEEEEQHPVDPQDGRTDSRPDGRTESRVDSRADRTAAETDGDDPLALRLEQLILGAERRYTPFQAARSAGVSMELASRFWRAMGFADIGQAKALTEADVLALRRLAGLVEAGLLSEAMAVQVARSTGQTTARLAEWQIDSFLEGLTEPPEPGMTRTEVTYPLIELLLPELEEFLIYVWRRQLAAATGRVVQAADDEEMVDRRLAVGFADLVGFTRLTRRMEEEELGELVEAFETTAADLVAAHGGRLIKTLGDEVLYAADDAGVAAEIALRLIETMANDETMPELRVGIAFGTVTTRMGDVFGTTVNLASRLTSIAPKDAVLVDGAFAEELIRTQDAPASEAVAVEEAVAAEKEGEEPPAYRFGLQPMWQRAVRGLGVVEPWLLSRRG</sequence>
<evidence type="ECO:0000256" key="1">
    <source>
        <dbReference type="ARBA" id="ARBA00005381"/>
    </source>
</evidence>
<name>A0A5B0AZE8_9ACTN</name>
<dbReference type="Proteomes" id="UP000324965">
    <property type="component" value="Unassembled WGS sequence"/>
</dbReference>
<feature type="domain" description="Guanylate cyclase" evidence="3">
    <location>
        <begin position="249"/>
        <end position="358"/>
    </location>
</feature>
<comment type="caution">
    <text evidence="4">The sequence shown here is derived from an EMBL/GenBank/DDBJ whole genome shotgun (WGS) entry which is preliminary data.</text>
</comment>
<dbReference type="GO" id="GO:0006171">
    <property type="term" value="P:cAMP biosynthetic process"/>
    <property type="evidence" value="ECO:0007669"/>
    <property type="project" value="TreeGrafter"/>
</dbReference>
<evidence type="ECO:0000259" key="3">
    <source>
        <dbReference type="PROSITE" id="PS50125"/>
    </source>
</evidence>
<dbReference type="OrthoDB" id="310836at2"/>
<dbReference type="PROSITE" id="PS50125">
    <property type="entry name" value="GUANYLATE_CYCLASE_2"/>
    <property type="match status" value="1"/>
</dbReference>
<feature type="region of interest" description="Disordered" evidence="2">
    <location>
        <begin position="1"/>
        <end position="87"/>
    </location>
</feature>
<dbReference type="RefSeq" id="WP_149511798.1">
    <property type="nucleotide sequence ID" value="NZ_VDFC01000040.1"/>
</dbReference>
<organism evidence="4 5">
    <name type="scientific">Streptomyces apricus</name>
    <dbReference type="NCBI Taxonomy" id="1828112"/>
    <lineage>
        <taxon>Bacteria</taxon>
        <taxon>Bacillati</taxon>
        <taxon>Actinomycetota</taxon>
        <taxon>Actinomycetes</taxon>
        <taxon>Kitasatosporales</taxon>
        <taxon>Streptomycetaceae</taxon>
        <taxon>Streptomyces</taxon>
    </lineage>
</organism>
<feature type="compositionally biased region" description="Basic and acidic residues" evidence="2">
    <location>
        <begin position="33"/>
        <end position="82"/>
    </location>
</feature>
<dbReference type="Gene3D" id="3.30.70.1230">
    <property type="entry name" value="Nucleotide cyclase"/>
    <property type="match status" value="1"/>
</dbReference>
<dbReference type="GO" id="GO:0035556">
    <property type="term" value="P:intracellular signal transduction"/>
    <property type="evidence" value="ECO:0007669"/>
    <property type="project" value="InterPro"/>
</dbReference>
<evidence type="ECO:0000313" key="4">
    <source>
        <dbReference type="EMBL" id="KAA0935390.1"/>
    </source>
</evidence>
<comment type="similarity">
    <text evidence="1">Belongs to the adenylyl cyclase class-3 family.</text>
</comment>
<dbReference type="InterPro" id="IPR029787">
    <property type="entry name" value="Nucleotide_cyclase"/>
</dbReference>
<dbReference type="InterPro" id="IPR050697">
    <property type="entry name" value="Adenylyl/Guanylyl_Cyclase_3/4"/>
</dbReference>
<accession>A0A5B0AZE8</accession>
<proteinExistence type="inferred from homology"/>
<keyword evidence="5" id="KW-1185">Reference proteome</keyword>